<organism evidence="16 17">
    <name type="scientific">Tupaia chinensis</name>
    <name type="common">Chinese tree shrew</name>
    <name type="synonym">Tupaia belangeri chinensis</name>
    <dbReference type="NCBI Taxonomy" id="246437"/>
    <lineage>
        <taxon>Eukaryota</taxon>
        <taxon>Metazoa</taxon>
        <taxon>Chordata</taxon>
        <taxon>Craniata</taxon>
        <taxon>Vertebrata</taxon>
        <taxon>Euteleostomi</taxon>
        <taxon>Mammalia</taxon>
        <taxon>Eutheria</taxon>
        <taxon>Euarchontoglires</taxon>
        <taxon>Scandentia</taxon>
        <taxon>Tupaiidae</taxon>
        <taxon>Tupaia</taxon>
    </lineage>
</organism>
<dbReference type="AlphaFoldDB" id="L9KKK1"/>
<dbReference type="PANTHER" id="PTHR21346">
    <property type="entry name" value="FUN14 DOMAIN CONTAINING"/>
    <property type="match status" value="1"/>
</dbReference>
<evidence type="ECO:0000256" key="8">
    <source>
        <dbReference type="ARBA" id="ARBA00023015"/>
    </source>
</evidence>
<dbReference type="STRING" id="246437.L9KKK1"/>
<evidence type="ECO:0000256" key="12">
    <source>
        <dbReference type="ARBA" id="ARBA00023242"/>
    </source>
</evidence>
<comment type="function">
    <text evidence="15">Binds directly and specifically 1,2-Diacyl-sn-glycero-3-phospho-(1'-myo-inositol-3',4',5'-bisphosphate) (PIP3) leading to the recruitment of PIP3 to mitochondria and may play a role in the regulation of the platelet activation via AKT/GSK3B/cGMP signaling pathways. May act as transcription factor that regulates SREBP1 (isoform SREBP-1C) expression in order to modulate triglyceride (TG) homeostasis in hepatocytes.</text>
</comment>
<keyword evidence="8" id="KW-0805">Transcription regulation</keyword>
<gene>
    <name evidence="16" type="ORF">TREES_T100001607</name>
</gene>
<evidence type="ECO:0000256" key="6">
    <source>
        <dbReference type="ARBA" id="ARBA00022787"/>
    </source>
</evidence>
<keyword evidence="5" id="KW-0812">Transmembrane</keyword>
<comment type="subcellular location">
    <subcellularLocation>
        <location evidence="2">Mitochondrion outer membrane</location>
        <topology evidence="2">Multi-pass membrane protein</topology>
    </subcellularLocation>
    <subcellularLocation>
        <location evidence="1">Nucleus</location>
    </subcellularLocation>
</comment>
<evidence type="ECO:0000256" key="1">
    <source>
        <dbReference type="ARBA" id="ARBA00004123"/>
    </source>
</evidence>
<evidence type="ECO:0000313" key="17">
    <source>
        <dbReference type="Proteomes" id="UP000011518"/>
    </source>
</evidence>
<evidence type="ECO:0000256" key="9">
    <source>
        <dbReference type="ARBA" id="ARBA00023128"/>
    </source>
</evidence>
<dbReference type="InParanoid" id="L9KKK1"/>
<dbReference type="InterPro" id="IPR007014">
    <property type="entry name" value="FUN14"/>
</dbReference>
<keyword evidence="12" id="KW-0539">Nucleus</keyword>
<dbReference type="Pfam" id="PF04930">
    <property type="entry name" value="FUN14"/>
    <property type="match status" value="1"/>
</dbReference>
<evidence type="ECO:0000256" key="10">
    <source>
        <dbReference type="ARBA" id="ARBA00023136"/>
    </source>
</evidence>
<proteinExistence type="inferred from homology"/>
<keyword evidence="17" id="KW-1185">Reference proteome</keyword>
<dbReference type="EMBL" id="KB320797">
    <property type="protein sequence ID" value="ELW62994.1"/>
    <property type="molecule type" value="Genomic_DNA"/>
</dbReference>
<evidence type="ECO:0000256" key="4">
    <source>
        <dbReference type="ARBA" id="ARBA00022553"/>
    </source>
</evidence>
<sequence>METSVPHAGSQLAAVTICHPVLYCVDLLRVSLPEELFKMAVSSQGNFEGNFESLDLAEFAKKHPWRLMLANHTGYIKVDWQQVEKDMKKAKEKPKTCKSNQIPTEVKNKAEEVVPFVKNVQ</sequence>
<protein>
    <recommendedName>
        <fullName evidence="13">FUN14 domain-containing protein 2</fullName>
    </recommendedName>
    <alternativeName>
        <fullName evidence="14">Hepatitis C virus core-binding protein 6</fullName>
    </alternativeName>
</protein>
<keyword evidence="4" id="KW-0597">Phosphoprotein</keyword>
<accession>L9KKK1</accession>
<dbReference type="GO" id="GO:0005741">
    <property type="term" value="C:mitochondrial outer membrane"/>
    <property type="evidence" value="ECO:0007669"/>
    <property type="project" value="UniProtKB-SubCell"/>
</dbReference>
<evidence type="ECO:0000256" key="3">
    <source>
        <dbReference type="ARBA" id="ARBA00009160"/>
    </source>
</evidence>
<keyword evidence="9" id="KW-0496">Mitochondrion</keyword>
<evidence type="ECO:0000256" key="11">
    <source>
        <dbReference type="ARBA" id="ARBA00023163"/>
    </source>
</evidence>
<evidence type="ECO:0000256" key="15">
    <source>
        <dbReference type="ARBA" id="ARBA00045668"/>
    </source>
</evidence>
<keyword evidence="10" id="KW-0472">Membrane</keyword>
<reference evidence="17" key="2">
    <citation type="journal article" date="2013" name="Nat. Commun.">
        <title>Genome of the Chinese tree shrew.</title>
        <authorList>
            <person name="Fan Y."/>
            <person name="Huang Z.Y."/>
            <person name="Cao C.C."/>
            <person name="Chen C.S."/>
            <person name="Chen Y.X."/>
            <person name="Fan D.D."/>
            <person name="He J."/>
            <person name="Hou H.L."/>
            <person name="Hu L."/>
            <person name="Hu X.T."/>
            <person name="Jiang X.T."/>
            <person name="Lai R."/>
            <person name="Lang Y.S."/>
            <person name="Liang B."/>
            <person name="Liao S.G."/>
            <person name="Mu D."/>
            <person name="Ma Y.Y."/>
            <person name="Niu Y.Y."/>
            <person name="Sun X.Q."/>
            <person name="Xia J.Q."/>
            <person name="Xiao J."/>
            <person name="Xiong Z.Q."/>
            <person name="Xu L."/>
            <person name="Yang L."/>
            <person name="Zhang Y."/>
            <person name="Zhao W."/>
            <person name="Zhao X.D."/>
            <person name="Zheng Y.T."/>
            <person name="Zhou J.M."/>
            <person name="Zhu Y.B."/>
            <person name="Zhang G.J."/>
            <person name="Wang J."/>
            <person name="Yao Y.G."/>
        </authorList>
    </citation>
    <scope>NUCLEOTIDE SEQUENCE [LARGE SCALE GENOMIC DNA]</scope>
</reference>
<reference evidence="17" key="1">
    <citation type="submission" date="2012-07" db="EMBL/GenBank/DDBJ databases">
        <title>Genome of the Chinese tree shrew, a rising model animal genetically related to primates.</title>
        <authorList>
            <person name="Zhang G."/>
            <person name="Fan Y."/>
            <person name="Yao Y."/>
            <person name="Huang Z."/>
        </authorList>
    </citation>
    <scope>NUCLEOTIDE SEQUENCE [LARGE SCALE GENOMIC DNA]</scope>
</reference>
<evidence type="ECO:0000256" key="14">
    <source>
        <dbReference type="ARBA" id="ARBA00041722"/>
    </source>
</evidence>
<evidence type="ECO:0000256" key="7">
    <source>
        <dbReference type="ARBA" id="ARBA00022989"/>
    </source>
</evidence>
<dbReference type="GO" id="GO:0000422">
    <property type="term" value="P:autophagy of mitochondrion"/>
    <property type="evidence" value="ECO:0007669"/>
    <property type="project" value="TreeGrafter"/>
</dbReference>
<evidence type="ECO:0000256" key="2">
    <source>
        <dbReference type="ARBA" id="ARBA00004374"/>
    </source>
</evidence>
<keyword evidence="6" id="KW-1000">Mitochondrion outer membrane</keyword>
<keyword evidence="7" id="KW-1133">Transmembrane helix</keyword>
<name>L9KKK1_TUPCH</name>
<dbReference type="Proteomes" id="UP000011518">
    <property type="component" value="Unassembled WGS sequence"/>
</dbReference>
<comment type="similarity">
    <text evidence="3">Belongs to the FUN14 family.</text>
</comment>
<dbReference type="PANTHER" id="PTHR21346:SF5">
    <property type="entry name" value="FUN14 DOMAIN-CONTAINING PROTEIN 2"/>
    <property type="match status" value="1"/>
</dbReference>
<dbReference type="GO" id="GO:0005634">
    <property type="term" value="C:nucleus"/>
    <property type="evidence" value="ECO:0007669"/>
    <property type="project" value="UniProtKB-SubCell"/>
</dbReference>
<evidence type="ECO:0000256" key="13">
    <source>
        <dbReference type="ARBA" id="ARBA00039376"/>
    </source>
</evidence>
<evidence type="ECO:0000313" key="16">
    <source>
        <dbReference type="EMBL" id="ELW62994.1"/>
    </source>
</evidence>
<keyword evidence="11" id="KW-0804">Transcription</keyword>
<evidence type="ECO:0000256" key="5">
    <source>
        <dbReference type="ARBA" id="ARBA00022692"/>
    </source>
</evidence>